<dbReference type="InterPro" id="IPR009057">
    <property type="entry name" value="Homeodomain-like_sf"/>
</dbReference>
<dbReference type="Gene3D" id="1.10.357.10">
    <property type="entry name" value="Tetracycline Repressor, domain 2"/>
    <property type="match status" value="1"/>
</dbReference>
<evidence type="ECO:0000313" key="2">
    <source>
        <dbReference type="EMBL" id="SDE17797.1"/>
    </source>
</evidence>
<dbReference type="Pfam" id="PF00440">
    <property type="entry name" value="TetR_N"/>
    <property type="match status" value="1"/>
</dbReference>
<evidence type="ECO:0000256" key="1">
    <source>
        <dbReference type="ARBA" id="ARBA00023125"/>
    </source>
</evidence>
<dbReference type="InterPro" id="IPR050624">
    <property type="entry name" value="HTH-type_Tx_Regulator"/>
</dbReference>
<gene>
    <name evidence="2" type="ORF">SAMN05421872_11658</name>
</gene>
<protein>
    <submittedName>
        <fullName evidence="2">DNA-binding transcriptional regulator, AcrR family</fullName>
    </submittedName>
</protein>
<organism evidence="2 3">
    <name type="scientific">Nocardioides lianchengensis</name>
    <dbReference type="NCBI Taxonomy" id="1045774"/>
    <lineage>
        <taxon>Bacteria</taxon>
        <taxon>Bacillati</taxon>
        <taxon>Actinomycetota</taxon>
        <taxon>Actinomycetes</taxon>
        <taxon>Propionibacteriales</taxon>
        <taxon>Nocardioidaceae</taxon>
        <taxon>Nocardioides</taxon>
    </lineage>
</organism>
<sequence length="180" mass="19595">MGTPSTDARVTRSRAALVEAVEDVLDEGLWGELTIRGLCTRAGISRPTFYQHFSSPEDLLGATIRHRLDQARAGVCSTADVPEVLAAALARLDGERQEYACLAAHPTVYAQVQAAFQDWLEGRLQERYPDAGEVAVSYVVGGVARVTGQWLAAESGRPSPEDLAHTLWILNRTVLEMTDC</sequence>
<dbReference type="PANTHER" id="PTHR43479:SF11">
    <property type="entry name" value="ACREF_ENVCD OPERON REPRESSOR-RELATED"/>
    <property type="match status" value="1"/>
</dbReference>
<dbReference type="RefSeq" id="WP_170867222.1">
    <property type="nucleotide sequence ID" value="NZ_FMZM01000016.1"/>
</dbReference>
<dbReference type="SUPFAM" id="SSF46689">
    <property type="entry name" value="Homeodomain-like"/>
    <property type="match status" value="1"/>
</dbReference>
<dbReference type="PANTHER" id="PTHR43479">
    <property type="entry name" value="ACREF/ENVCD OPERON REPRESSOR-RELATED"/>
    <property type="match status" value="1"/>
</dbReference>
<dbReference type="InterPro" id="IPR001647">
    <property type="entry name" value="HTH_TetR"/>
</dbReference>
<proteinExistence type="predicted"/>
<name>A0A1G7ATD9_9ACTN</name>
<keyword evidence="1 2" id="KW-0238">DNA-binding</keyword>
<dbReference type="Proteomes" id="UP000199034">
    <property type="component" value="Unassembled WGS sequence"/>
</dbReference>
<dbReference type="EMBL" id="FMZM01000016">
    <property type="protein sequence ID" value="SDE17797.1"/>
    <property type="molecule type" value="Genomic_DNA"/>
</dbReference>
<evidence type="ECO:0000313" key="3">
    <source>
        <dbReference type="Proteomes" id="UP000199034"/>
    </source>
</evidence>
<dbReference type="PROSITE" id="PS50977">
    <property type="entry name" value="HTH_TETR_2"/>
    <property type="match status" value="1"/>
</dbReference>
<dbReference type="AlphaFoldDB" id="A0A1G7ATD9"/>
<accession>A0A1G7ATD9</accession>
<reference evidence="2 3" key="1">
    <citation type="submission" date="2016-10" db="EMBL/GenBank/DDBJ databases">
        <authorList>
            <person name="de Groot N.N."/>
        </authorList>
    </citation>
    <scope>NUCLEOTIDE SEQUENCE [LARGE SCALE GENOMIC DNA]</scope>
    <source>
        <strain evidence="2 3">CGMCC 4.6858</strain>
    </source>
</reference>
<dbReference type="GO" id="GO:0003677">
    <property type="term" value="F:DNA binding"/>
    <property type="evidence" value="ECO:0007669"/>
    <property type="project" value="UniProtKB-UniRule"/>
</dbReference>
<keyword evidence="3" id="KW-1185">Reference proteome</keyword>
<dbReference type="STRING" id="1045774.SAMN05421872_11658"/>